<accession>A0A7W7WN95</accession>
<feature type="transmembrane region" description="Helical" evidence="1">
    <location>
        <begin position="38"/>
        <end position="61"/>
    </location>
</feature>
<feature type="transmembrane region" description="Helical" evidence="1">
    <location>
        <begin position="73"/>
        <end position="94"/>
    </location>
</feature>
<keyword evidence="1" id="KW-0472">Membrane</keyword>
<reference evidence="2 3" key="1">
    <citation type="submission" date="2020-08" db="EMBL/GenBank/DDBJ databases">
        <title>Sequencing the genomes of 1000 actinobacteria strains.</title>
        <authorList>
            <person name="Klenk H.-P."/>
        </authorList>
    </citation>
    <scope>NUCLEOTIDE SEQUENCE [LARGE SCALE GENOMIC DNA]</scope>
    <source>
        <strain evidence="2 3">DSM 45886</strain>
    </source>
</reference>
<dbReference type="EMBL" id="JACHJW010000001">
    <property type="protein sequence ID" value="MBB4957620.1"/>
    <property type="molecule type" value="Genomic_DNA"/>
</dbReference>
<organism evidence="2 3">
    <name type="scientific">Micromonospora polyrhachis</name>
    <dbReference type="NCBI Taxonomy" id="1282883"/>
    <lineage>
        <taxon>Bacteria</taxon>
        <taxon>Bacillati</taxon>
        <taxon>Actinomycetota</taxon>
        <taxon>Actinomycetes</taxon>
        <taxon>Micromonosporales</taxon>
        <taxon>Micromonosporaceae</taxon>
        <taxon>Micromonospora</taxon>
    </lineage>
</organism>
<dbReference type="Proteomes" id="UP000578819">
    <property type="component" value="Unassembled WGS sequence"/>
</dbReference>
<keyword evidence="3" id="KW-1185">Reference proteome</keyword>
<protein>
    <submittedName>
        <fullName evidence="2">Uncharacterized protein</fullName>
    </submittedName>
</protein>
<sequence length="178" mass="18341">MIALHVRDAAATAVIFGFFASSWYGWAQEAPPPAWRKLLATGSITAILMAVAGGLLAWRHWSDGTAFDADTSRTFGIVVGIEFGLAGIGAGILAALRRSELISAWIALVVGVHLFPVAELIDYPLIHVVAALITLVALAAIPVARSRSLKVSAVVGVGAGSVLLAAAVSSLVIALVGY</sequence>
<evidence type="ECO:0000313" key="2">
    <source>
        <dbReference type="EMBL" id="MBB4957620.1"/>
    </source>
</evidence>
<proteinExistence type="predicted"/>
<comment type="caution">
    <text evidence="2">The sequence shown here is derived from an EMBL/GenBank/DDBJ whole genome shotgun (WGS) entry which is preliminary data.</text>
</comment>
<gene>
    <name evidence="2" type="ORF">FHR38_001353</name>
</gene>
<evidence type="ECO:0000256" key="1">
    <source>
        <dbReference type="SAM" id="Phobius"/>
    </source>
</evidence>
<keyword evidence="1" id="KW-1133">Transmembrane helix</keyword>
<feature type="transmembrane region" description="Helical" evidence="1">
    <location>
        <begin position="6"/>
        <end position="26"/>
    </location>
</feature>
<feature type="transmembrane region" description="Helical" evidence="1">
    <location>
        <begin position="124"/>
        <end position="144"/>
    </location>
</feature>
<name>A0A7W7WN95_9ACTN</name>
<feature type="transmembrane region" description="Helical" evidence="1">
    <location>
        <begin position="151"/>
        <end position="176"/>
    </location>
</feature>
<dbReference type="RefSeq" id="WP_184533732.1">
    <property type="nucleotide sequence ID" value="NZ_JACHJW010000001.1"/>
</dbReference>
<evidence type="ECO:0000313" key="3">
    <source>
        <dbReference type="Proteomes" id="UP000578819"/>
    </source>
</evidence>
<feature type="transmembrane region" description="Helical" evidence="1">
    <location>
        <begin position="101"/>
        <end position="118"/>
    </location>
</feature>
<dbReference type="AlphaFoldDB" id="A0A7W7WN95"/>
<keyword evidence="1" id="KW-0812">Transmembrane</keyword>